<dbReference type="InterPro" id="IPR051791">
    <property type="entry name" value="Pra-immunoreactive"/>
</dbReference>
<feature type="transmembrane region" description="Helical" evidence="6">
    <location>
        <begin position="123"/>
        <end position="143"/>
    </location>
</feature>
<keyword evidence="3 6" id="KW-0812">Transmembrane</keyword>
<proteinExistence type="predicted"/>
<dbReference type="InterPro" id="IPR010432">
    <property type="entry name" value="RDD"/>
</dbReference>
<keyword evidence="4 6" id="KW-1133">Transmembrane helix</keyword>
<evidence type="ECO:0000259" key="7">
    <source>
        <dbReference type="Pfam" id="PF06271"/>
    </source>
</evidence>
<dbReference type="PANTHER" id="PTHR36115:SF6">
    <property type="entry name" value="PROLINE-RICH ANTIGEN HOMOLOG"/>
    <property type="match status" value="1"/>
</dbReference>
<feature type="transmembrane region" description="Helical" evidence="6">
    <location>
        <begin position="67"/>
        <end position="85"/>
    </location>
</feature>
<evidence type="ECO:0000256" key="2">
    <source>
        <dbReference type="ARBA" id="ARBA00022475"/>
    </source>
</evidence>
<keyword evidence="9" id="KW-1185">Reference proteome</keyword>
<organism evidence="8 9">
    <name type="scientific">Mesorhizobium ventifaucium</name>
    <dbReference type="NCBI Taxonomy" id="666020"/>
    <lineage>
        <taxon>Bacteria</taxon>
        <taxon>Pseudomonadati</taxon>
        <taxon>Pseudomonadota</taxon>
        <taxon>Alphaproteobacteria</taxon>
        <taxon>Hyphomicrobiales</taxon>
        <taxon>Phyllobacteriaceae</taxon>
        <taxon>Mesorhizobium</taxon>
    </lineage>
</organism>
<dbReference type="Proteomes" id="UP001152604">
    <property type="component" value="Unassembled WGS sequence"/>
</dbReference>
<dbReference type="Pfam" id="PF06271">
    <property type="entry name" value="RDD"/>
    <property type="match status" value="1"/>
</dbReference>
<sequence>MPGLIARNDMNARVLDDEISRLDDVRAYDGVRTRRVLAFIIDYCIVALLTIPFAILVFFLGILTLGLGWMLFSILVPAVAILYIWNTLGSTDQATTGMKMMGIRLDRLDGTRIDGLTAVVHSVLFWAGNVILTPLVLLVSLFADRKRTLHDLLLGTVVSRSDR</sequence>
<dbReference type="PANTHER" id="PTHR36115">
    <property type="entry name" value="PROLINE-RICH ANTIGEN HOMOLOG-RELATED"/>
    <property type="match status" value="1"/>
</dbReference>
<evidence type="ECO:0000313" key="9">
    <source>
        <dbReference type="Proteomes" id="UP001152604"/>
    </source>
</evidence>
<comment type="subcellular location">
    <subcellularLocation>
        <location evidence="1">Cell membrane</location>
        <topology evidence="1">Multi-pass membrane protein</topology>
    </subcellularLocation>
</comment>
<evidence type="ECO:0000256" key="6">
    <source>
        <dbReference type="SAM" id="Phobius"/>
    </source>
</evidence>
<name>A0ABM9DT86_9HYPH</name>
<evidence type="ECO:0000256" key="4">
    <source>
        <dbReference type="ARBA" id="ARBA00022989"/>
    </source>
</evidence>
<protein>
    <submittedName>
        <fullName evidence="8">Uncharacterized membrane protein YckC, RDD family</fullName>
    </submittedName>
</protein>
<reference evidence="8" key="1">
    <citation type="submission" date="2022-03" db="EMBL/GenBank/DDBJ databases">
        <authorList>
            <person name="Brunel B."/>
        </authorList>
    </citation>
    <scope>NUCLEOTIDE SEQUENCE</scope>
    <source>
        <strain evidence="8">STM4922sample</strain>
    </source>
</reference>
<evidence type="ECO:0000256" key="1">
    <source>
        <dbReference type="ARBA" id="ARBA00004651"/>
    </source>
</evidence>
<dbReference type="EMBL" id="CAKXZS010000014">
    <property type="protein sequence ID" value="CAH2399374.1"/>
    <property type="molecule type" value="Genomic_DNA"/>
</dbReference>
<keyword evidence="2" id="KW-1003">Cell membrane</keyword>
<comment type="caution">
    <text evidence="8">The sequence shown here is derived from an EMBL/GenBank/DDBJ whole genome shotgun (WGS) entry which is preliminary data.</text>
</comment>
<keyword evidence="5 6" id="KW-0472">Membrane</keyword>
<evidence type="ECO:0000256" key="3">
    <source>
        <dbReference type="ARBA" id="ARBA00022692"/>
    </source>
</evidence>
<evidence type="ECO:0000313" key="8">
    <source>
        <dbReference type="EMBL" id="CAH2399374.1"/>
    </source>
</evidence>
<accession>A0ABM9DT86</accession>
<evidence type="ECO:0000256" key="5">
    <source>
        <dbReference type="ARBA" id="ARBA00023136"/>
    </source>
</evidence>
<gene>
    <name evidence="8" type="ORF">MES4922_210234</name>
</gene>
<feature type="domain" description="RDD" evidence="7">
    <location>
        <begin position="33"/>
        <end position="154"/>
    </location>
</feature>
<feature type="transmembrane region" description="Helical" evidence="6">
    <location>
        <begin position="36"/>
        <end position="60"/>
    </location>
</feature>